<comment type="subcellular location">
    <subcellularLocation>
        <location evidence="8">Cytoplasm</location>
    </subcellularLocation>
</comment>
<keyword evidence="6 8" id="KW-0342">GTP-binding</keyword>
<dbReference type="GO" id="GO:0003746">
    <property type="term" value="F:translation elongation factor activity"/>
    <property type="evidence" value="ECO:0007669"/>
    <property type="project" value="UniProtKB-UniRule"/>
</dbReference>
<dbReference type="InterPro" id="IPR047872">
    <property type="entry name" value="EFG_IV"/>
</dbReference>
<dbReference type="OrthoDB" id="9804431at2"/>
<dbReference type="Gene3D" id="3.30.70.870">
    <property type="entry name" value="Elongation Factor G (Translational Gtpase), domain 3"/>
    <property type="match status" value="1"/>
</dbReference>
<evidence type="ECO:0000259" key="9">
    <source>
        <dbReference type="PROSITE" id="PS51722"/>
    </source>
</evidence>
<dbReference type="Pfam" id="PF03144">
    <property type="entry name" value="GTP_EFTU_D2"/>
    <property type="match status" value="1"/>
</dbReference>
<feature type="binding site" evidence="8">
    <location>
        <begin position="88"/>
        <end position="92"/>
    </location>
    <ligand>
        <name>GTP</name>
        <dbReference type="ChEBI" id="CHEBI:37565"/>
    </ligand>
</feature>
<keyword evidence="3 8" id="KW-0547">Nucleotide-binding</keyword>
<dbReference type="STRING" id="477184.KYC_25977"/>
<keyword evidence="5 8" id="KW-0648">Protein biosynthesis</keyword>
<dbReference type="GO" id="GO:0005737">
    <property type="term" value="C:cytoplasm"/>
    <property type="evidence" value="ECO:0007669"/>
    <property type="project" value="UniProtKB-SubCell"/>
</dbReference>
<dbReference type="CDD" id="cd16262">
    <property type="entry name" value="EFG_III"/>
    <property type="match status" value="1"/>
</dbReference>
<sequence length="703" mass="77867">MTRKTRIELYRNIGISAHIDAGKTTTTERILFYTGITHKIGEVHDGAAVMDWMEQEQERGITITSAATTAFWKGMAGNYPEHRINIIDTPGHVDFTIEVERSMRVLDGAVMVYDAVGGVQPQSETVWRQANKYKVPRLAFVNKMDRVGADFLRVHRQIAERLKGDAVPIQLPVGAEDHFEGVIDLVKMKAIIWDEASQGVKFQYEDIPASMQAQAQEWHEKMVEKAAEANETLLEKYLSGEPLTEAEIKEGLRARTIANEIVPMLCGSAFKNKGVQAMLDAVIDYMPSPVDVPAIKGHDQRDHEIERHPTDNEPFSALAFKIMTDPFVGQLVFFRVYSGVVKSGDSVFNPIKEKKERLGRILQMHANERREITEVYAGDIAAAVGIKDVTTGDTLTDPAHIIILERMVFPEPVISQAVEPKTKADQEKMGIALGRLAQEDPSFRVRTDEESGQTIISGMGELHLEILVDRMKREFGVEATVGKPQVAYRETIRKTCNEVEGKFVKQSGGRGQYGHVVLKLEPQEAGKGYEFVDAIKGGVVPREFIPAVDKGIREALNAGVLAGYPVVDVKATLFFGSYHDVDSNENAFKMAGSMAFKEGMRRADPVLLEPMMQVEVETPEDFTGNVMGDLSSRRGMVQGMEDIAGGGGKVVRAEVPLAEMFGYSTSLRSLTQGRATYTMEFKHYAEAPRQVAQEVMAAQGAGR</sequence>
<dbReference type="GO" id="GO:0097216">
    <property type="term" value="F:guanosine tetraphosphate binding"/>
    <property type="evidence" value="ECO:0007669"/>
    <property type="project" value="UniProtKB-ARBA"/>
</dbReference>
<dbReference type="PANTHER" id="PTHR43261:SF1">
    <property type="entry name" value="RIBOSOME-RELEASING FACTOR 2, MITOCHONDRIAL"/>
    <property type="match status" value="1"/>
</dbReference>
<dbReference type="NCBIfam" id="NF009381">
    <property type="entry name" value="PRK12740.1-5"/>
    <property type="match status" value="1"/>
</dbReference>
<dbReference type="SMART" id="SM00889">
    <property type="entry name" value="EFG_IV"/>
    <property type="match status" value="1"/>
</dbReference>
<dbReference type="Gene3D" id="2.40.30.10">
    <property type="entry name" value="Translation factors"/>
    <property type="match status" value="1"/>
</dbReference>
<dbReference type="HAMAP" id="MF_00054_B">
    <property type="entry name" value="EF_G_EF_2_B"/>
    <property type="match status" value="1"/>
</dbReference>
<feature type="binding site" evidence="8">
    <location>
        <begin position="142"/>
        <end position="145"/>
    </location>
    <ligand>
        <name>GTP</name>
        <dbReference type="ChEBI" id="CHEBI:37565"/>
    </ligand>
</feature>
<dbReference type="InterPro" id="IPR035647">
    <property type="entry name" value="EFG_III/V"/>
</dbReference>
<dbReference type="CDD" id="cd04088">
    <property type="entry name" value="EFG_mtEFG_II"/>
    <property type="match status" value="1"/>
</dbReference>
<gene>
    <name evidence="8" type="primary">fusA</name>
    <name evidence="10" type="ORF">KYC_25977</name>
</gene>
<dbReference type="InterPro" id="IPR000795">
    <property type="entry name" value="T_Tr_GTP-bd_dom"/>
</dbReference>
<reference evidence="10 11" key="1">
    <citation type="journal article" date="2012" name="J. Bacteriol.">
        <title>Genome sequence of the highly efficient arsenite-oxidizing bacterium Achromobacter arsenitoxydans SY8.</title>
        <authorList>
            <person name="Li X."/>
            <person name="Hu Y."/>
            <person name="Gong J."/>
            <person name="Lin Y."/>
            <person name="Johnstone L."/>
            <person name="Rensing C."/>
            <person name="Wang G."/>
        </authorList>
    </citation>
    <scope>NUCLEOTIDE SEQUENCE [LARGE SCALE GENOMIC DNA]</scope>
    <source>
        <strain evidence="10 11">SY8</strain>
    </source>
</reference>
<dbReference type="InterPro" id="IPR014721">
    <property type="entry name" value="Ribsml_uS5_D2-typ_fold_subgr"/>
</dbReference>
<evidence type="ECO:0000313" key="10">
    <source>
        <dbReference type="EMBL" id="EHK63318.1"/>
    </source>
</evidence>
<name>H0FEI1_9BURK</name>
<dbReference type="FunFam" id="2.40.30.10:FF:000006">
    <property type="entry name" value="Elongation factor G"/>
    <property type="match status" value="1"/>
</dbReference>
<evidence type="ECO:0000256" key="5">
    <source>
        <dbReference type="ARBA" id="ARBA00022917"/>
    </source>
</evidence>
<organism evidence="10 11">
    <name type="scientific">Achromobacter arsenitoxydans SY8</name>
    <dbReference type="NCBI Taxonomy" id="477184"/>
    <lineage>
        <taxon>Bacteria</taxon>
        <taxon>Pseudomonadati</taxon>
        <taxon>Pseudomonadota</taxon>
        <taxon>Betaproteobacteria</taxon>
        <taxon>Burkholderiales</taxon>
        <taxon>Alcaligenaceae</taxon>
        <taxon>Achromobacter</taxon>
    </lineage>
</organism>
<dbReference type="Gene3D" id="3.30.230.10">
    <property type="match status" value="1"/>
</dbReference>
<keyword evidence="4 8" id="KW-0251">Elongation factor</keyword>
<dbReference type="eggNOG" id="COG0480">
    <property type="taxonomic scope" value="Bacteria"/>
</dbReference>
<dbReference type="FunFam" id="3.30.230.10:FF:000003">
    <property type="entry name" value="Elongation factor G"/>
    <property type="match status" value="1"/>
</dbReference>
<dbReference type="FunFam" id="3.30.70.240:FF:000001">
    <property type="entry name" value="Elongation factor G"/>
    <property type="match status" value="1"/>
</dbReference>
<dbReference type="InterPro" id="IPR031157">
    <property type="entry name" value="G_TR_CS"/>
</dbReference>
<dbReference type="CDD" id="cd01434">
    <property type="entry name" value="EFG_mtEFG1_IV"/>
    <property type="match status" value="1"/>
</dbReference>
<dbReference type="CDD" id="cd03713">
    <property type="entry name" value="EFG_mtEFG_C"/>
    <property type="match status" value="1"/>
</dbReference>
<dbReference type="GO" id="GO:0003924">
    <property type="term" value="F:GTPase activity"/>
    <property type="evidence" value="ECO:0007669"/>
    <property type="project" value="InterPro"/>
</dbReference>
<keyword evidence="11" id="KW-1185">Reference proteome</keyword>
<feature type="binding site" evidence="8">
    <location>
        <begin position="17"/>
        <end position="24"/>
    </location>
    <ligand>
        <name>GTP</name>
        <dbReference type="ChEBI" id="CHEBI:37565"/>
    </ligand>
</feature>
<dbReference type="InterPro" id="IPR041095">
    <property type="entry name" value="EFG_II"/>
</dbReference>
<evidence type="ECO:0000256" key="2">
    <source>
        <dbReference type="ARBA" id="ARBA00017872"/>
    </source>
</evidence>
<feature type="domain" description="Tr-type G" evidence="9">
    <location>
        <begin position="8"/>
        <end position="290"/>
    </location>
</feature>
<dbReference type="GO" id="GO:0032790">
    <property type="term" value="P:ribosome disassembly"/>
    <property type="evidence" value="ECO:0007669"/>
    <property type="project" value="TreeGrafter"/>
</dbReference>
<accession>H0FEI1</accession>
<dbReference type="Proteomes" id="UP000003113">
    <property type="component" value="Unassembled WGS sequence"/>
</dbReference>
<dbReference type="FunFam" id="3.30.70.870:FF:000001">
    <property type="entry name" value="Elongation factor G"/>
    <property type="match status" value="1"/>
</dbReference>
<dbReference type="NCBIfam" id="NF009379">
    <property type="entry name" value="PRK12740.1-3"/>
    <property type="match status" value="1"/>
</dbReference>
<dbReference type="SMART" id="SM00838">
    <property type="entry name" value="EFG_C"/>
    <property type="match status" value="1"/>
</dbReference>
<dbReference type="PROSITE" id="PS51722">
    <property type="entry name" value="G_TR_2"/>
    <property type="match status" value="1"/>
</dbReference>
<dbReference type="Gene3D" id="3.30.70.240">
    <property type="match status" value="1"/>
</dbReference>
<protein>
    <recommendedName>
        <fullName evidence="2 8">Elongation factor G</fullName>
        <shortName evidence="8">EF-G</shortName>
    </recommendedName>
</protein>
<dbReference type="EMBL" id="AGUF01000083">
    <property type="protein sequence ID" value="EHK63318.1"/>
    <property type="molecule type" value="Genomic_DNA"/>
</dbReference>
<dbReference type="InterPro" id="IPR020568">
    <property type="entry name" value="Ribosomal_Su5_D2-typ_SF"/>
</dbReference>
<dbReference type="Gene3D" id="3.40.50.300">
    <property type="entry name" value="P-loop containing nucleotide triphosphate hydrolases"/>
    <property type="match status" value="1"/>
</dbReference>
<evidence type="ECO:0000256" key="3">
    <source>
        <dbReference type="ARBA" id="ARBA00022741"/>
    </source>
</evidence>
<dbReference type="InterPro" id="IPR004540">
    <property type="entry name" value="Transl_elong_EFG/EF2"/>
</dbReference>
<dbReference type="RefSeq" id="WP_008167941.1">
    <property type="nucleotide sequence ID" value="NZ_AGUF01000083.1"/>
</dbReference>
<evidence type="ECO:0000256" key="1">
    <source>
        <dbReference type="ARBA" id="ARBA00005870"/>
    </source>
</evidence>
<evidence type="ECO:0000256" key="7">
    <source>
        <dbReference type="ARBA" id="ARBA00024731"/>
    </source>
</evidence>
<dbReference type="InterPro" id="IPR000640">
    <property type="entry name" value="EFG_V-like"/>
</dbReference>
<comment type="similarity">
    <text evidence="1 8">Belongs to the TRAFAC class translation factor GTPase superfamily. Classic translation factor GTPase family. EF-G/EF-2 subfamily.</text>
</comment>
<dbReference type="SUPFAM" id="SSF54980">
    <property type="entry name" value="EF-G C-terminal domain-like"/>
    <property type="match status" value="2"/>
</dbReference>
<dbReference type="SUPFAM" id="SSF52540">
    <property type="entry name" value="P-loop containing nucleoside triphosphate hydrolases"/>
    <property type="match status" value="1"/>
</dbReference>
<dbReference type="PRINTS" id="PR00315">
    <property type="entry name" value="ELONGATNFCT"/>
</dbReference>
<dbReference type="InterPro" id="IPR009022">
    <property type="entry name" value="EFG_III"/>
</dbReference>
<dbReference type="GO" id="GO:0005525">
    <property type="term" value="F:GTP binding"/>
    <property type="evidence" value="ECO:0007669"/>
    <property type="project" value="UniProtKB-UniRule"/>
</dbReference>
<dbReference type="SUPFAM" id="SSF50447">
    <property type="entry name" value="Translation proteins"/>
    <property type="match status" value="1"/>
</dbReference>
<evidence type="ECO:0000256" key="4">
    <source>
        <dbReference type="ARBA" id="ARBA00022768"/>
    </source>
</evidence>
<dbReference type="InterPro" id="IPR009000">
    <property type="entry name" value="Transl_B-barrel_sf"/>
</dbReference>
<dbReference type="Pfam" id="PF00679">
    <property type="entry name" value="EFG_C"/>
    <property type="match status" value="1"/>
</dbReference>
<keyword evidence="8" id="KW-0963">Cytoplasm</keyword>
<dbReference type="PATRIC" id="fig|477184.5.peg.5096"/>
<comment type="caution">
    <text evidence="10">The sequence shown here is derived from an EMBL/GenBank/DDBJ whole genome shotgun (WGS) entry which is preliminary data.</text>
</comment>
<proteinExistence type="inferred from homology"/>
<dbReference type="InterPro" id="IPR004161">
    <property type="entry name" value="EFTu-like_2"/>
</dbReference>
<dbReference type="SUPFAM" id="SSF54211">
    <property type="entry name" value="Ribosomal protein S5 domain 2-like"/>
    <property type="match status" value="1"/>
</dbReference>
<dbReference type="Pfam" id="PF14492">
    <property type="entry name" value="EFG_III"/>
    <property type="match status" value="1"/>
</dbReference>
<dbReference type="NCBIfam" id="TIGR00231">
    <property type="entry name" value="small_GTP"/>
    <property type="match status" value="1"/>
</dbReference>
<dbReference type="PANTHER" id="PTHR43261">
    <property type="entry name" value="TRANSLATION ELONGATION FACTOR G-RELATED"/>
    <property type="match status" value="1"/>
</dbReference>
<dbReference type="FunFam" id="3.40.50.300:FF:000029">
    <property type="entry name" value="Elongation factor G"/>
    <property type="match status" value="1"/>
</dbReference>
<dbReference type="PROSITE" id="PS00301">
    <property type="entry name" value="G_TR_1"/>
    <property type="match status" value="1"/>
</dbReference>
<evidence type="ECO:0000256" key="8">
    <source>
        <dbReference type="HAMAP-Rule" id="MF_00054"/>
    </source>
</evidence>
<dbReference type="Pfam" id="PF03764">
    <property type="entry name" value="EFG_IV"/>
    <property type="match status" value="1"/>
</dbReference>
<dbReference type="InterPro" id="IPR027417">
    <property type="entry name" value="P-loop_NTPase"/>
</dbReference>
<dbReference type="NCBIfam" id="TIGR00484">
    <property type="entry name" value="EF-G"/>
    <property type="match status" value="1"/>
</dbReference>
<evidence type="ECO:0000313" key="11">
    <source>
        <dbReference type="Proteomes" id="UP000003113"/>
    </source>
</evidence>
<dbReference type="AlphaFoldDB" id="H0FEI1"/>
<evidence type="ECO:0000256" key="6">
    <source>
        <dbReference type="ARBA" id="ARBA00023134"/>
    </source>
</evidence>
<dbReference type="Pfam" id="PF00009">
    <property type="entry name" value="GTP_EFTU"/>
    <property type="match status" value="1"/>
</dbReference>
<comment type="function">
    <text evidence="7 8">Catalyzes the GTP-dependent ribosomal translocation step during translation elongation. During this step, the ribosome changes from the pre-translocational (PRE) to the post-translocational (POST) state as the newly formed A-site-bound peptidyl-tRNA and P-site-bound deacylated tRNA move to the P and E sites, respectively. Catalyzes the coordinated movement of the two tRNA molecules, the mRNA and conformational changes in the ribosome.</text>
</comment>
<dbReference type="InterPro" id="IPR005517">
    <property type="entry name" value="Transl_elong_EFG/EF2_IV"/>
</dbReference>
<dbReference type="InterPro" id="IPR035649">
    <property type="entry name" value="EFG_V"/>
</dbReference>
<dbReference type="InterPro" id="IPR005225">
    <property type="entry name" value="Small_GTP-bd"/>
</dbReference>
<dbReference type="CDD" id="cd01886">
    <property type="entry name" value="EF-G"/>
    <property type="match status" value="1"/>
</dbReference>